<dbReference type="CDD" id="cd06124">
    <property type="entry name" value="cupin_NimR-like_N"/>
    <property type="match status" value="1"/>
</dbReference>
<protein>
    <submittedName>
        <fullName evidence="4">AraC family transcriptional regulator</fullName>
    </submittedName>
</protein>
<sequence>MSDHQLLLEGYHPDSDTALASAFLIAGSDNQCESPRHRHRKGQLILAVHGGVTCNVMNALWIVPKNCALWVPGGRDHSNHVTPNARLCFLFIEPGAAEMPDFCCTLALPALVRELILHLATLPQGNDSPVRQRLVQVLFDQLPRKPDSQYYLPYPEDKRLRRMIDYMREYPADMLLQYDWAKTLAMSERNLSRLILRETGMNFRRWKQQLQFILAIEALSGGASVQQTAGLLGYDSATAFINMFKRALGKTPGHWSGAFTR</sequence>
<dbReference type="PROSITE" id="PS01124">
    <property type="entry name" value="HTH_ARAC_FAMILY_2"/>
    <property type="match status" value="1"/>
</dbReference>
<accession>A0ABW1W100</accession>
<feature type="domain" description="HTH araC/xylS-type" evidence="3">
    <location>
        <begin position="161"/>
        <end position="258"/>
    </location>
</feature>
<evidence type="ECO:0000256" key="2">
    <source>
        <dbReference type="ARBA" id="ARBA00023163"/>
    </source>
</evidence>
<keyword evidence="5" id="KW-1185">Reference proteome</keyword>
<keyword evidence="2" id="KW-0804">Transcription</keyword>
<dbReference type="RefSeq" id="WP_385950491.1">
    <property type="nucleotide sequence ID" value="NZ_JBHSUB010000009.1"/>
</dbReference>
<dbReference type="SUPFAM" id="SSF51182">
    <property type="entry name" value="RmlC-like cupins"/>
    <property type="match status" value="1"/>
</dbReference>
<dbReference type="EMBL" id="JBHSUB010000009">
    <property type="protein sequence ID" value="MFC6378347.1"/>
    <property type="molecule type" value="Genomic_DNA"/>
</dbReference>
<evidence type="ECO:0000256" key="1">
    <source>
        <dbReference type="ARBA" id="ARBA00023015"/>
    </source>
</evidence>
<evidence type="ECO:0000313" key="5">
    <source>
        <dbReference type="Proteomes" id="UP001596230"/>
    </source>
</evidence>
<dbReference type="Pfam" id="PF12833">
    <property type="entry name" value="HTH_18"/>
    <property type="match status" value="1"/>
</dbReference>
<evidence type="ECO:0000259" key="3">
    <source>
        <dbReference type="PROSITE" id="PS01124"/>
    </source>
</evidence>
<dbReference type="SUPFAM" id="SSF46689">
    <property type="entry name" value="Homeodomain-like"/>
    <property type="match status" value="1"/>
</dbReference>
<dbReference type="InterPro" id="IPR018060">
    <property type="entry name" value="HTH_AraC"/>
</dbReference>
<evidence type="ECO:0000313" key="4">
    <source>
        <dbReference type="EMBL" id="MFC6378347.1"/>
    </source>
</evidence>
<reference evidence="5" key="1">
    <citation type="journal article" date="2019" name="Int. J. Syst. Evol. Microbiol.">
        <title>The Global Catalogue of Microorganisms (GCM) 10K type strain sequencing project: providing services to taxonomists for standard genome sequencing and annotation.</title>
        <authorList>
            <consortium name="The Broad Institute Genomics Platform"/>
            <consortium name="The Broad Institute Genome Sequencing Center for Infectious Disease"/>
            <person name="Wu L."/>
            <person name="Ma J."/>
        </authorList>
    </citation>
    <scope>NUCLEOTIDE SEQUENCE [LARGE SCALE GENOMIC DNA]</scope>
    <source>
        <strain evidence="5">CGMCC 1.18518</strain>
    </source>
</reference>
<keyword evidence="1" id="KW-0805">Transcription regulation</keyword>
<organism evidence="4 5">
    <name type="scientific">Tatumella terrea</name>
    <dbReference type="NCBI Taxonomy" id="419007"/>
    <lineage>
        <taxon>Bacteria</taxon>
        <taxon>Pseudomonadati</taxon>
        <taxon>Pseudomonadota</taxon>
        <taxon>Gammaproteobacteria</taxon>
        <taxon>Enterobacterales</taxon>
        <taxon>Erwiniaceae</taxon>
        <taxon>Tatumella</taxon>
    </lineage>
</organism>
<dbReference type="InterPro" id="IPR011051">
    <property type="entry name" value="RmlC_Cupin_sf"/>
</dbReference>
<dbReference type="PANTHER" id="PTHR11019">
    <property type="entry name" value="HTH-TYPE TRANSCRIPTIONAL REGULATOR NIMR"/>
    <property type="match status" value="1"/>
</dbReference>
<dbReference type="PANTHER" id="PTHR11019:SF199">
    <property type="entry name" value="HTH-TYPE TRANSCRIPTIONAL REGULATOR NIMR"/>
    <property type="match status" value="1"/>
</dbReference>
<comment type="caution">
    <text evidence="4">The sequence shown here is derived from an EMBL/GenBank/DDBJ whole genome shotgun (WGS) entry which is preliminary data.</text>
</comment>
<dbReference type="Gene3D" id="1.10.10.60">
    <property type="entry name" value="Homeodomain-like"/>
    <property type="match status" value="1"/>
</dbReference>
<dbReference type="Proteomes" id="UP001596230">
    <property type="component" value="Unassembled WGS sequence"/>
</dbReference>
<name>A0ABW1W100_9GAMM</name>
<dbReference type="InterPro" id="IPR009057">
    <property type="entry name" value="Homeodomain-like_sf"/>
</dbReference>
<gene>
    <name evidence="4" type="ORF">ACFP9W_09640</name>
</gene>
<dbReference type="SMART" id="SM00342">
    <property type="entry name" value="HTH_ARAC"/>
    <property type="match status" value="1"/>
</dbReference>
<proteinExistence type="predicted"/>